<organism evidence="2 3">
    <name type="scientific">Cuscuta australis</name>
    <dbReference type="NCBI Taxonomy" id="267555"/>
    <lineage>
        <taxon>Eukaryota</taxon>
        <taxon>Viridiplantae</taxon>
        <taxon>Streptophyta</taxon>
        <taxon>Embryophyta</taxon>
        <taxon>Tracheophyta</taxon>
        <taxon>Spermatophyta</taxon>
        <taxon>Magnoliopsida</taxon>
        <taxon>eudicotyledons</taxon>
        <taxon>Gunneridae</taxon>
        <taxon>Pentapetalae</taxon>
        <taxon>asterids</taxon>
        <taxon>lamiids</taxon>
        <taxon>Solanales</taxon>
        <taxon>Convolvulaceae</taxon>
        <taxon>Cuscuteae</taxon>
        <taxon>Cuscuta</taxon>
        <taxon>Cuscuta subgen. Grammica</taxon>
        <taxon>Cuscuta sect. Cleistogrammica</taxon>
    </lineage>
</organism>
<dbReference type="PANTHER" id="PTHR38223">
    <property type="match status" value="1"/>
</dbReference>
<evidence type="ECO:0000313" key="3">
    <source>
        <dbReference type="Proteomes" id="UP000249390"/>
    </source>
</evidence>
<dbReference type="AlphaFoldDB" id="A0A328DT12"/>
<gene>
    <name evidence="2" type="ORF">DM860_005920</name>
</gene>
<dbReference type="EMBL" id="NQVE01000098">
    <property type="protein sequence ID" value="RAL48496.1"/>
    <property type="molecule type" value="Genomic_DNA"/>
</dbReference>
<feature type="region of interest" description="Disordered" evidence="1">
    <location>
        <begin position="57"/>
        <end position="82"/>
    </location>
</feature>
<protein>
    <submittedName>
        <fullName evidence="2">Uncharacterized protein</fullName>
    </submittedName>
</protein>
<reference evidence="2 3" key="1">
    <citation type="submission" date="2018-06" db="EMBL/GenBank/DDBJ databases">
        <title>The Genome of Cuscuta australis (Dodder) Provides Insight into the Evolution of Plant Parasitism.</title>
        <authorList>
            <person name="Liu H."/>
        </authorList>
    </citation>
    <scope>NUCLEOTIDE SEQUENCE [LARGE SCALE GENOMIC DNA]</scope>
    <source>
        <strain evidence="3">cv. Yunnan</strain>
        <tissue evidence="2">Vines</tissue>
    </source>
</reference>
<comment type="caution">
    <text evidence="2">The sequence shown here is derived from an EMBL/GenBank/DDBJ whole genome shotgun (WGS) entry which is preliminary data.</text>
</comment>
<keyword evidence="3" id="KW-1185">Reference proteome</keyword>
<proteinExistence type="predicted"/>
<dbReference type="Proteomes" id="UP000249390">
    <property type="component" value="Unassembled WGS sequence"/>
</dbReference>
<evidence type="ECO:0000256" key="1">
    <source>
        <dbReference type="SAM" id="MobiDB-lite"/>
    </source>
</evidence>
<evidence type="ECO:0000313" key="2">
    <source>
        <dbReference type="EMBL" id="RAL48496.1"/>
    </source>
</evidence>
<accession>A0A328DT12</accession>
<feature type="compositionally biased region" description="Low complexity" evidence="1">
    <location>
        <begin position="67"/>
        <end position="81"/>
    </location>
</feature>
<dbReference type="PANTHER" id="PTHR38223:SF4">
    <property type="match status" value="1"/>
</dbReference>
<sequence length="114" mass="12130">MAGLQYNFFPTDFFFPQQQKAAASIANAPPQVSLLKAKKIGDEIDESSPVNRAAVAINARPPPPLPADSSSSSSRAFAAVPKQKHQAPLTGSALYGSDILLVQHLPIQKLSNSF</sequence>
<name>A0A328DT12_9ASTE</name>